<feature type="chain" id="PRO_5040384758" description="Secreted protein" evidence="1">
    <location>
        <begin position="18"/>
        <end position="74"/>
    </location>
</feature>
<keyword evidence="1" id="KW-0732">Signal</keyword>
<organism evidence="2 3">
    <name type="scientific">Dactylonectria macrodidyma</name>
    <dbReference type="NCBI Taxonomy" id="307937"/>
    <lineage>
        <taxon>Eukaryota</taxon>
        <taxon>Fungi</taxon>
        <taxon>Dikarya</taxon>
        <taxon>Ascomycota</taxon>
        <taxon>Pezizomycotina</taxon>
        <taxon>Sordariomycetes</taxon>
        <taxon>Hypocreomycetidae</taxon>
        <taxon>Hypocreales</taxon>
        <taxon>Nectriaceae</taxon>
        <taxon>Dactylonectria</taxon>
    </lineage>
</organism>
<name>A0A9P9EWQ1_9HYPO</name>
<dbReference type="EMBL" id="JAGMUV010000008">
    <property type="protein sequence ID" value="KAH7146541.1"/>
    <property type="molecule type" value="Genomic_DNA"/>
</dbReference>
<feature type="signal peptide" evidence="1">
    <location>
        <begin position="1"/>
        <end position="17"/>
    </location>
</feature>
<dbReference type="Proteomes" id="UP000738349">
    <property type="component" value="Unassembled WGS sequence"/>
</dbReference>
<accession>A0A9P9EWQ1</accession>
<proteinExistence type="predicted"/>
<evidence type="ECO:0000256" key="1">
    <source>
        <dbReference type="SAM" id="SignalP"/>
    </source>
</evidence>
<evidence type="ECO:0008006" key="4">
    <source>
        <dbReference type="Google" id="ProtNLM"/>
    </source>
</evidence>
<reference evidence="2" key="1">
    <citation type="journal article" date="2021" name="Nat. Commun.">
        <title>Genetic determinants of endophytism in the Arabidopsis root mycobiome.</title>
        <authorList>
            <person name="Mesny F."/>
            <person name="Miyauchi S."/>
            <person name="Thiergart T."/>
            <person name="Pickel B."/>
            <person name="Atanasova L."/>
            <person name="Karlsson M."/>
            <person name="Huettel B."/>
            <person name="Barry K.W."/>
            <person name="Haridas S."/>
            <person name="Chen C."/>
            <person name="Bauer D."/>
            <person name="Andreopoulos W."/>
            <person name="Pangilinan J."/>
            <person name="LaButti K."/>
            <person name="Riley R."/>
            <person name="Lipzen A."/>
            <person name="Clum A."/>
            <person name="Drula E."/>
            <person name="Henrissat B."/>
            <person name="Kohler A."/>
            <person name="Grigoriev I.V."/>
            <person name="Martin F.M."/>
            <person name="Hacquard S."/>
        </authorList>
    </citation>
    <scope>NUCLEOTIDE SEQUENCE</scope>
    <source>
        <strain evidence="2">MPI-CAGE-AT-0147</strain>
    </source>
</reference>
<sequence>MFVASSALVLVLPLSRPDDGVVCTIDIFHQRRFRRSVYPASSQYDPWCYYEVPMQGNSRHNESTKNTPENSRSG</sequence>
<protein>
    <recommendedName>
        <fullName evidence="4">Secreted protein</fullName>
    </recommendedName>
</protein>
<evidence type="ECO:0000313" key="3">
    <source>
        <dbReference type="Proteomes" id="UP000738349"/>
    </source>
</evidence>
<keyword evidence="3" id="KW-1185">Reference proteome</keyword>
<evidence type="ECO:0000313" key="2">
    <source>
        <dbReference type="EMBL" id="KAH7146541.1"/>
    </source>
</evidence>
<comment type="caution">
    <text evidence="2">The sequence shown here is derived from an EMBL/GenBank/DDBJ whole genome shotgun (WGS) entry which is preliminary data.</text>
</comment>
<dbReference type="AlphaFoldDB" id="A0A9P9EWQ1"/>
<gene>
    <name evidence="2" type="ORF">EDB81DRAFT_795461</name>
</gene>